<sequence length="168" mass="19688">MSHGKLTGTYYGKGAVKKTTTEWETPLEVFNKLNKEFRFTLDPCASKKNAKCKKYFTEKDDGLSKAWNGRVFMNPPYGPTLFDWIRKAASEVKKGNAEVVVCLVPVRTDNRWFGKFAKYAQIRFIRHRIHFGRNGVYTVGPFGSMLLIFRKDWKGHGRFYTNWDWREE</sequence>
<evidence type="ECO:0000313" key="1">
    <source>
        <dbReference type="EMBL" id="KKK74649.1"/>
    </source>
</evidence>
<dbReference type="GO" id="GO:0009007">
    <property type="term" value="F:site-specific DNA-methyltransferase (adenine-specific) activity"/>
    <property type="evidence" value="ECO:0007669"/>
    <property type="project" value="InterPro"/>
</dbReference>
<comment type="caution">
    <text evidence="1">The sequence shown here is derived from an EMBL/GenBank/DDBJ whole genome shotgun (WGS) entry which is preliminary data.</text>
</comment>
<dbReference type="EMBL" id="LAZR01056218">
    <property type="protein sequence ID" value="KKK74649.1"/>
    <property type="molecule type" value="Genomic_DNA"/>
</dbReference>
<dbReference type="Pfam" id="PF05869">
    <property type="entry name" value="Dam"/>
    <property type="match status" value="1"/>
</dbReference>
<accession>A0A0F9A7W4</accession>
<gene>
    <name evidence="1" type="ORF">LCGC14_2881660</name>
</gene>
<proteinExistence type="predicted"/>
<organism evidence="1">
    <name type="scientific">marine sediment metagenome</name>
    <dbReference type="NCBI Taxonomy" id="412755"/>
    <lineage>
        <taxon>unclassified sequences</taxon>
        <taxon>metagenomes</taxon>
        <taxon>ecological metagenomes</taxon>
    </lineage>
</organism>
<dbReference type="GO" id="GO:0003677">
    <property type="term" value="F:DNA binding"/>
    <property type="evidence" value="ECO:0007669"/>
    <property type="project" value="InterPro"/>
</dbReference>
<dbReference type="GO" id="GO:0009307">
    <property type="term" value="P:DNA restriction-modification system"/>
    <property type="evidence" value="ECO:0007669"/>
    <property type="project" value="InterPro"/>
</dbReference>
<reference evidence="1" key="1">
    <citation type="journal article" date="2015" name="Nature">
        <title>Complex archaea that bridge the gap between prokaryotes and eukaryotes.</title>
        <authorList>
            <person name="Spang A."/>
            <person name="Saw J.H."/>
            <person name="Jorgensen S.L."/>
            <person name="Zaremba-Niedzwiedzka K."/>
            <person name="Martijn J."/>
            <person name="Lind A.E."/>
            <person name="van Eijk R."/>
            <person name="Schleper C."/>
            <person name="Guy L."/>
            <person name="Ettema T.J."/>
        </authorList>
    </citation>
    <scope>NUCLEOTIDE SEQUENCE</scope>
</reference>
<protein>
    <recommendedName>
        <fullName evidence="2">DNA N-6-adenine-methyltransferase (Dam)</fullName>
    </recommendedName>
</protein>
<dbReference type="AlphaFoldDB" id="A0A0F9A7W4"/>
<dbReference type="InterPro" id="IPR008593">
    <property type="entry name" value="Dam_MeTrfase"/>
</dbReference>
<name>A0A0F9A7W4_9ZZZZ</name>
<evidence type="ECO:0008006" key="2">
    <source>
        <dbReference type="Google" id="ProtNLM"/>
    </source>
</evidence>